<dbReference type="SUPFAM" id="SSF64005">
    <property type="entry name" value="Undecaprenyl diphosphate synthase"/>
    <property type="match status" value="1"/>
</dbReference>
<dbReference type="GO" id="GO:0008834">
    <property type="term" value="F:ditrans,polycis-undecaprenyl-diphosphate synthase [(2E,6E)-farnesyl-diphosphate specific] activity"/>
    <property type="evidence" value="ECO:0007669"/>
    <property type="project" value="UniProtKB-EC"/>
</dbReference>
<reference evidence="3 4" key="1">
    <citation type="submission" date="2021-05" db="EMBL/GenBank/DDBJ databases">
        <title>The draft genome of Geobacter luticola JCM 17780.</title>
        <authorList>
            <person name="Xu Z."/>
            <person name="Masuda Y."/>
            <person name="Itoh H."/>
            <person name="Senoo K."/>
        </authorList>
    </citation>
    <scope>NUCLEOTIDE SEQUENCE [LARGE SCALE GENOMIC DNA]</scope>
    <source>
        <strain evidence="3 4">JCM 17780</strain>
    </source>
</reference>
<feature type="binding site" evidence="2">
    <location>
        <position position="35"/>
    </location>
    <ligand>
        <name>substrate</name>
    </ligand>
</feature>
<name>A0ABS5SIY5_9BACT</name>
<keyword evidence="2" id="KW-0460">Magnesium</keyword>
<feature type="binding site" evidence="2">
    <location>
        <begin position="63"/>
        <end position="65"/>
    </location>
    <ligand>
        <name>substrate</name>
    </ligand>
</feature>
<accession>A0ABS5SIY5</accession>
<dbReference type="Pfam" id="PF01255">
    <property type="entry name" value="Prenyltransf"/>
    <property type="match status" value="1"/>
</dbReference>
<proteinExistence type="inferred from homology"/>
<dbReference type="CDD" id="cd00475">
    <property type="entry name" value="Cis_IPPS"/>
    <property type="match status" value="1"/>
</dbReference>
<feature type="binding site" evidence="2">
    <location>
        <begin position="19"/>
        <end position="22"/>
    </location>
    <ligand>
        <name>substrate</name>
    </ligand>
</feature>
<dbReference type="EMBL" id="JAHCVK010000009">
    <property type="protein sequence ID" value="MBT0654252.1"/>
    <property type="molecule type" value="Genomic_DNA"/>
</dbReference>
<dbReference type="InterPro" id="IPR018520">
    <property type="entry name" value="UPP_synth-like_CS"/>
</dbReference>
<feature type="binding site" evidence="2">
    <location>
        <position position="31"/>
    </location>
    <ligand>
        <name>substrate</name>
    </ligand>
</feature>
<dbReference type="NCBIfam" id="NF011405">
    <property type="entry name" value="PRK14830.1"/>
    <property type="match status" value="1"/>
</dbReference>
<feature type="binding site" evidence="2">
    <location>
        <position position="186"/>
    </location>
    <ligand>
        <name>substrate</name>
    </ligand>
</feature>
<keyword evidence="4" id="KW-1185">Reference proteome</keyword>
<protein>
    <recommendedName>
        <fullName evidence="2">Isoprenyl transferase</fullName>
        <ecNumber evidence="2">2.5.1.-</ecNumber>
    </recommendedName>
</protein>
<keyword evidence="1 2" id="KW-0808">Transferase</keyword>
<feature type="binding site" evidence="2">
    <location>
        <position position="23"/>
    </location>
    <ligand>
        <name>substrate</name>
    </ligand>
</feature>
<sequence>MHTLNPDRLPRHLAVIMDGNGRWAKQRMLRRIVGHQRGVETVRLIVEECSTLGIGYLTLYAFSTENWLRPKSEVTALMTLLKKYIRSETPRMMKNNIRFNVIGDRSELPPDVEREVTDALTQTASNSGMVLTLALSYGSRQEIVRAARQLAGDMAAGRITLDEVDETLFNGYLYTADMPDPDLLIRTSGEMRISNFLLWQLAYTELYYCDVNWPDFGKKELHRALHDYQARERRFGQTSDQLQKRS</sequence>
<dbReference type="Gene3D" id="3.40.1180.10">
    <property type="entry name" value="Decaprenyl diphosphate synthase-like"/>
    <property type="match status" value="1"/>
</dbReference>
<feature type="active site" evidence="2">
    <location>
        <position position="18"/>
    </location>
</feature>
<dbReference type="InterPro" id="IPR001441">
    <property type="entry name" value="UPP_synth-like"/>
</dbReference>
<organism evidence="3 4">
    <name type="scientific">Geomobilimonas luticola</name>
    <dbReference type="NCBI Taxonomy" id="1114878"/>
    <lineage>
        <taxon>Bacteria</taxon>
        <taxon>Pseudomonadati</taxon>
        <taxon>Thermodesulfobacteriota</taxon>
        <taxon>Desulfuromonadia</taxon>
        <taxon>Geobacterales</taxon>
        <taxon>Geobacteraceae</taxon>
        <taxon>Geomobilimonas</taxon>
    </lineage>
</organism>
<evidence type="ECO:0000313" key="3">
    <source>
        <dbReference type="EMBL" id="MBT0654252.1"/>
    </source>
</evidence>
<keyword evidence="2" id="KW-0479">Metal-binding</keyword>
<dbReference type="Proteomes" id="UP000756860">
    <property type="component" value="Unassembled WGS sequence"/>
</dbReference>
<comment type="function">
    <text evidence="2">Catalyzes the condensation of isopentenyl diphosphate (IPP) with allylic pyrophosphates generating different type of terpenoids.</text>
</comment>
<dbReference type="PANTHER" id="PTHR10291">
    <property type="entry name" value="DEHYDRODOLICHYL DIPHOSPHATE SYNTHASE FAMILY MEMBER"/>
    <property type="match status" value="1"/>
</dbReference>
<feature type="binding site" evidence="2">
    <location>
        <position position="205"/>
    </location>
    <ligand>
        <name>Mg(2+)</name>
        <dbReference type="ChEBI" id="CHEBI:18420"/>
    </ligand>
</feature>
<evidence type="ECO:0000256" key="2">
    <source>
        <dbReference type="HAMAP-Rule" id="MF_01139"/>
    </source>
</evidence>
<evidence type="ECO:0000313" key="4">
    <source>
        <dbReference type="Proteomes" id="UP000756860"/>
    </source>
</evidence>
<feature type="binding site" evidence="2">
    <location>
        <position position="69"/>
    </location>
    <ligand>
        <name>substrate</name>
    </ligand>
</feature>
<dbReference type="HAMAP" id="MF_01139">
    <property type="entry name" value="ISPT"/>
    <property type="match status" value="1"/>
</dbReference>
<comment type="cofactor">
    <cofactor evidence="2">
        <name>Mg(2+)</name>
        <dbReference type="ChEBI" id="CHEBI:18420"/>
    </cofactor>
    <text evidence="2">Binds 2 magnesium ions per subunit.</text>
</comment>
<feature type="active site" description="Proton acceptor" evidence="2">
    <location>
        <position position="66"/>
    </location>
</feature>
<gene>
    <name evidence="3" type="ORF">KI810_14400</name>
</gene>
<feature type="binding site" evidence="2">
    <location>
        <begin position="192"/>
        <end position="194"/>
    </location>
    <ligand>
        <name>substrate</name>
    </ligand>
</feature>
<feature type="binding site" evidence="2">
    <location>
        <position position="67"/>
    </location>
    <ligand>
        <name>substrate</name>
    </ligand>
</feature>
<dbReference type="NCBIfam" id="TIGR00055">
    <property type="entry name" value="uppS"/>
    <property type="match status" value="1"/>
</dbReference>
<dbReference type="EC" id="2.5.1.-" evidence="2"/>
<dbReference type="RefSeq" id="WP_214176263.1">
    <property type="nucleotide sequence ID" value="NZ_JAHCVK010000009.1"/>
</dbReference>
<evidence type="ECO:0000256" key="1">
    <source>
        <dbReference type="ARBA" id="ARBA00022679"/>
    </source>
</evidence>
<dbReference type="PROSITE" id="PS01066">
    <property type="entry name" value="UPP_SYNTHASE"/>
    <property type="match status" value="1"/>
</dbReference>
<dbReference type="InterPro" id="IPR036424">
    <property type="entry name" value="UPP_synth-like_sf"/>
</dbReference>
<dbReference type="PANTHER" id="PTHR10291:SF0">
    <property type="entry name" value="DEHYDRODOLICHYL DIPHOSPHATE SYNTHASE 2"/>
    <property type="match status" value="1"/>
</dbReference>
<comment type="similarity">
    <text evidence="2">Belongs to the UPP synthase family.</text>
</comment>
<comment type="caution">
    <text evidence="3">The sequence shown here is derived from an EMBL/GenBank/DDBJ whole genome shotgun (WGS) entry which is preliminary data.</text>
</comment>
<comment type="subunit">
    <text evidence="2">Homodimer.</text>
</comment>
<feature type="binding site" evidence="2">
    <location>
        <position position="18"/>
    </location>
    <ligand>
        <name>Mg(2+)</name>
        <dbReference type="ChEBI" id="CHEBI:18420"/>
    </ligand>
</feature>